<dbReference type="SUPFAM" id="SSF48726">
    <property type="entry name" value="Immunoglobulin"/>
    <property type="match status" value="1"/>
</dbReference>
<dbReference type="InterPro" id="IPR050199">
    <property type="entry name" value="IgHV"/>
</dbReference>
<evidence type="ECO:0000259" key="5">
    <source>
        <dbReference type="PROSITE" id="PS50835"/>
    </source>
</evidence>
<accession>F6ZNT4</accession>
<keyword evidence="3" id="KW-1280">Immunoglobulin</keyword>
<dbReference type="GO" id="GO:0005576">
    <property type="term" value="C:extracellular region"/>
    <property type="evidence" value="ECO:0007669"/>
    <property type="project" value="UniProtKB-ARBA"/>
</dbReference>
<dbReference type="Pfam" id="PF07686">
    <property type="entry name" value="V-set"/>
    <property type="match status" value="1"/>
</dbReference>
<keyword evidence="7" id="KW-1185">Reference proteome</keyword>
<dbReference type="Ensembl" id="ENSOANT00000017021.2">
    <property type="protein sequence ID" value="ENSOANP00000017018.2"/>
    <property type="gene ID" value="ENSOANG00000010729.3"/>
</dbReference>
<dbReference type="PANTHER" id="PTHR23266">
    <property type="entry name" value="IMMUNOGLOBULIN HEAVY CHAIN"/>
    <property type="match status" value="1"/>
</dbReference>
<evidence type="ECO:0000313" key="7">
    <source>
        <dbReference type="Proteomes" id="UP000002279"/>
    </source>
</evidence>
<dbReference type="SMART" id="SM00406">
    <property type="entry name" value="IGv"/>
    <property type="match status" value="1"/>
</dbReference>
<organism evidence="6 7">
    <name type="scientific">Ornithorhynchus anatinus</name>
    <name type="common">Duckbill platypus</name>
    <dbReference type="NCBI Taxonomy" id="9258"/>
    <lineage>
        <taxon>Eukaryota</taxon>
        <taxon>Metazoa</taxon>
        <taxon>Chordata</taxon>
        <taxon>Craniata</taxon>
        <taxon>Vertebrata</taxon>
        <taxon>Euteleostomi</taxon>
        <taxon>Mammalia</taxon>
        <taxon>Monotremata</taxon>
        <taxon>Ornithorhynchidae</taxon>
        <taxon>Ornithorhynchus</taxon>
    </lineage>
</organism>
<reference evidence="6" key="2">
    <citation type="submission" date="2025-09" db="UniProtKB">
        <authorList>
            <consortium name="Ensembl"/>
        </authorList>
    </citation>
    <scope>IDENTIFICATION</scope>
    <source>
        <strain evidence="6">Glennie</strain>
    </source>
</reference>
<dbReference type="Gene3D" id="2.60.40.10">
    <property type="entry name" value="Immunoglobulins"/>
    <property type="match status" value="1"/>
</dbReference>
<dbReference type="GO" id="GO:0006955">
    <property type="term" value="P:immune response"/>
    <property type="evidence" value="ECO:0000318"/>
    <property type="project" value="GO_Central"/>
</dbReference>
<evidence type="ECO:0000256" key="2">
    <source>
        <dbReference type="ARBA" id="ARBA00023130"/>
    </source>
</evidence>
<dbReference type="PROSITE" id="PS50835">
    <property type="entry name" value="IG_LIKE"/>
    <property type="match status" value="1"/>
</dbReference>
<evidence type="ECO:0000313" key="6">
    <source>
        <dbReference type="Ensembl" id="ENSOANP00000017018.2"/>
    </source>
</evidence>
<sequence length="130" mass="14287">MQLILPIAGLTLFWAGEVSAQIVLEEPEPTVTLPTGGKFTFQCHMNGGSMSSYYMSWYRKNPDASFTFIYREGNKYGPGLEGHFEGKVEASSNRFTLDLLQAAMSDSGIYYCTADVHCVLPPLSSGSKTK</sequence>
<keyword evidence="2" id="KW-1064">Adaptive immunity</keyword>
<dbReference type="GO" id="GO:0019814">
    <property type="term" value="C:immunoglobulin complex"/>
    <property type="evidence" value="ECO:0000318"/>
    <property type="project" value="GO_Central"/>
</dbReference>
<dbReference type="STRING" id="9258.ENSOANP00000017018"/>
<dbReference type="InterPro" id="IPR013106">
    <property type="entry name" value="Ig_V-set"/>
</dbReference>
<evidence type="ECO:0000256" key="1">
    <source>
        <dbReference type="ARBA" id="ARBA00022859"/>
    </source>
</evidence>
<name>F6ZNT4_ORNAN</name>
<feature type="domain" description="Ig-like" evidence="5">
    <location>
        <begin position="20"/>
        <end position="114"/>
    </location>
</feature>
<dbReference type="Proteomes" id="UP000002279">
    <property type="component" value="Unplaced"/>
</dbReference>
<dbReference type="FunFam" id="2.60.40.10:FF:002419">
    <property type="entry name" value="T cell receptor delta constant"/>
    <property type="match status" value="1"/>
</dbReference>
<dbReference type="InParanoid" id="F6ZNT4"/>
<dbReference type="Bgee" id="ENSOANG00000010729">
    <property type="expression patterns" value="Expressed in ovary"/>
</dbReference>
<feature type="signal peptide" evidence="4">
    <location>
        <begin position="1"/>
        <end position="20"/>
    </location>
</feature>
<evidence type="ECO:0000256" key="3">
    <source>
        <dbReference type="ARBA" id="ARBA00043265"/>
    </source>
</evidence>
<dbReference type="InterPro" id="IPR036179">
    <property type="entry name" value="Ig-like_dom_sf"/>
</dbReference>
<dbReference type="FunCoup" id="F6ZNT4">
    <property type="interactions" value="105"/>
</dbReference>
<proteinExistence type="predicted"/>
<evidence type="ECO:0000256" key="4">
    <source>
        <dbReference type="SAM" id="SignalP"/>
    </source>
</evidence>
<reference evidence="6" key="1">
    <citation type="submission" date="2025-08" db="UniProtKB">
        <authorList>
            <consortium name="Ensembl"/>
        </authorList>
    </citation>
    <scope>IDENTIFICATION</scope>
    <source>
        <strain evidence="6">Glennie</strain>
    </source>
</reference>
<dbReference type="HOGENOM" id="CLU_083214_0_0_1"/>
<dbReference type="InterPro" id="IPR013783">
    <property type="entry name" value="Ig-like_fold"/>
</dbReference>
<dbReference type="InterPro" id="IPR007110">
    <property type="entry name" value="Ig-like_dom"/>
</dbReference>
<keyword evidence="4" id="KW-0732">Signal</keyword>
<feature type="chain" id="PRO_5028438254" description="Ig-like domain-containing protein" evidence="4">
    <location>
        <begin position="21"/>
        <end position="130"/>
    </location>
</feature>
<dbReference type="OMA" id="CPLFYLT"/>
<dbReference type="eggNOG" id="ENOG502SA5D">
    <property type="taxonomic scope" value="Eukaryota"/>
</dbReference>
<keyword evidence="1" id="KW-0391">Immunity</keyword>
<dbReference type="GO" id="GO:0002250">
    <property type="term" value="P:adaptive immune response"/>
    <property type="evidence" value="ECO:0007669"/>
    <property type="project" value="UniProtKB-KW"/>
</dbReference>
<protein>
    <recommendedName>
        <fullName evidence="5">Ig-like domain-containing protein</fullName>
    </recommendedName>
</protein>
<dbReference type="GeneTree" id="ENSGT00940000164778"/>
<dbReference type="AlphaFoldDB" id="F6ZNT4"/>